<proteinExistence type="predicted"/>
<accession>A0A4P6ZG32</accession>
<sequence>MKISLPTILLFLLPYFIVSQNLMDYSTIKTNSGEVKIPGDWTLLNTVRASGQTYLKNDEGIIIAVAQNLKKSYPFYKANRSDFENLKAFYKWDSDFKKKHKFKTQKLKENSDLEFIIWKYKDKLDRVFLFGSSEKNFLIFLIYTNQWTETEKMQFLENLYQWNK</sequence>
<gene>
    <name evidence="1" type="ORF">NBC122_01713</name>
</gene>
<dbReference type="KEGG" id="csal:NBC122_01713"/>
<reference evidence="1 2" key="1">
    <citation type="submission" date="2019-03" db="EMBL/GenBank/DDBJ databases">
        <authorList>
            <person name="Kim H."/>
            <person name="Yu S.-M."/>
        </authorList>
    </citation>
    <scope>NUCLEOTIDE SEQUENCE [LARGE SCALE GENOMIC DNA]</scope>
    <source>
        <strain evidence="1 2">NBC122</strain>
    </source>
</reference>
<name>A0A4P6ZG32_9FLAO</name>
<keyword evidence="2" id="KW-1185">Reference proteome</keyword>
<dbReference type="Proteomes" id="UP000294419">
    <property type="component" value="Chromosome"/>
</dbReference>
<evidence type="ECO:0000313" key="2">
    <source>
        <dbReference type="Proteomes" id="UP000294419"/>
    </source>
</evidence>
<dbReference type="AlphaFoldDB" id="A0A4P6ZG32"/>
<evidence type="ECO:0000313" key="1">
    <source>
        <dbReference type="EMBL" id="QBO58528.1"/>
    </source>
</evidence>
<organism evidence="1 2">
    <name type="scientific">Chryseobacterium salivictor</name>
    <dbReference type="NCBI Taxonomy" id="2547600"/>
    <lineage>
        <taxon>Bacteria</taxon>
        <taxon>Pseudomonadati</taxon>
        <taxon>Bacteroidota</taxon>
        <taxon>Flavobacteriia</taxon>
        <taxon>Flavobacteriales</taxon>
        <taxon>Weeksellaceae</taxon>
        <taxon>Chryseobacterium group</taxon>
        <taxon>Chryseobacterium</taxon>
    </lineage>
</organism>
<dbReference type="OrthoDB" id="1346640at2"/>
<protein>
    <submittedName>
        <fullName evidence="1">Uncharacterized protein</fullName>
    </submittedName>
</protein>
<dbReference type="EMBL" id="CP037954">
    <property type="protein sequence ID" value="QBO58528.1"/>
    <property type="molecule type" value="Genomic_DNA"/>
</dbReference>
<dbReference type="RefSeq" id="WP_133439948.1">
    <property type="nucleotide sequence ID" value="NZ_CP037954.1"/>
</dbReference>